<dbReference type="InterPro" id="IPR038791">
    <property type="entry name" value="Cfap97/Hemingway"/>
</dbReference>
<comment type="similarity">
    <text evidence="1">Belongs to the CFAP97 family.</text>
</comment>
<sequence>MALFAAPPPKFAPPMPVVAPYAADPLRKKLWENGMEKHHKALEQVHGFTDQSEPESAQDTSLRKARVRARSFANDEFQRQILGENKHLVGHLHEIAQKPSFTSQQIVAEHPEPPKLKRGNDRLRKQQQAIAAENEKMVQRILGVRSTMKLGEVEKDYRRHRNDVARLQTIAPNGAGGERVHRRRRPEAQAPRRLPSLSSAPSLEGGAALPPPPWGGSSGFEAMPQRHSMHGGSSSSSTAPPAALDTAASGRAALLASTSGSGRAALAPLQRKLAASQSAPSLHQPRQGGAGTAATPAPAVALALAAAPSQRARVKPPPAVVVDAWSEATEHPQTSEVTELPQTVSSPSPNHQPSPTRVREMDFGSMVATELAADTESEVAMNSARSNESAAEEAVDETLGFQPVADFANSTVMDIASQALHHHSWALQNEQLDSPMSARTLNGQSDYGEESDDGQWSIDPETPRQDGLGLAMDATAGEDLFDAESCGS</sequence>
<organism evidence="3 4">
    <name type="scientific">Polarella glacialis</name>
    <name type="common">Dinoflagellate</name>
    <dbReference type="NCBI Taxonomy" id="89957"/>
    <lineage>
        <taxon>Eukaryota</taxon>
        <taxon>Sar</taxon>
        <taxon>Alveolata</taxon>
        <taxon>Dinophyceae</taxon>
        <taxon>Suessiales</taxon>
        <taxon>Suessiaceae</taxon>
        <taxon>Polarella</taxon>
    </lineage>
</organism>
<feature type="compositionally biased region" description="Low complexity" evidence="2">
    <location>
        <begin position="233"/>
        <end position="244"/>
    </location>
</feature>
<feature type="region of interest" description="Disordered" evidence="2">
    <location>
        <begin position="437"/>
        <end position="488"/>
    </location>
</feature>
<evidence type="ECO:0000313" key="4">
    <source>
        <dbReference type="Proteomes" id="UP000654075"/>
    </source>
</evidence>
<evidence type="ECO:0000256" key="1">
    <source>
        <dbReference type="ARBA" id="ARBA00008315"/>
    </source>
</evidence>
<name>A0A813HEI2_POLGL</name>
<keyword evidence="4" id="KW-1185">Reference proteome</keyword>
<dbReference type="PANTHER" id="PTHR23035">
    <property type="entry name" value="CILIA- AND FLAGELLA-ASSOCIATED PROTEIN 97-RELATED"/>
    <property type="match status" value="1"/>
</dbReference>
<feature type="compositionally biased region" description="Low complexity" evidence="2">
    <location>
        <begin position="380"/>
        <end position="389"/>
    </location>
</feature>
<dbReference type="Pfam" id="PF13879">
    <property type="entry name" value="Hmw_CFAP97"/>
    <property type="match status" value="1"/>
</dbReference>
<dbReference type="AlphaFoldDB" id="A0A813HEI2"/>
<dbReference type="Proteomes" id="UP000654075">
    <property type="component" value="Unassembled WGS sequence"/>
</dbReference>
<comment type="caution">
    <text evidence="3">The sequence shown here is derived from an EMBL/GenBank/DDBJ whole genome shotgun (WGS) entry which is preliminary data.</text>
</comment>
<evidence type="ECO:0000256" key="2">
    <source>
        <dbReference type="SAM" id="MobiDB-lite"/>
    </source>
</evidence>
<dbReference type="EMBL" id="CAJNNV010031371">
    <property type="protein sequence ID" value="CAE8635914.1"/>
    <property type="molecule type" value="Genomic_DNA"/>
</dbReference>
<feature type="region of interest" description="Disordered" evidence="2">
    <location>
        <begin position="269"/>
        <end position="294"/>
    </location>
</feature>
<feature type="region of interest" description="Disordered" evidence="2">
    <location>
        <begin position="328"/>
        <end position="357"/>
    </location>
</feature>
<dbReference type="InterPro" id="IPR029488">
    <property type="entry name" value="Hmw/CFAP97"/>
</dbReference>
<feature type="region of interest" description="Disordered" evidence="2">
    <location>
        <begin position="163"/>
        <end position="244"/>
    </location>
</feature>
<accession>A0A813HEI2</accession>
<dbReference type="PANTHER" id="PTHR23035:SF2">
    <property type="entry name" value="KIAA1430 HOMOLOGUE"/>
    <property type="match status" value="1"/>
</dbReference>
<feature type="region of interest" description="Disordered" evidence="2">
    <location>
        <begin position="374"/>
        <end position="394"/>
    </location>
</feature>
<gene>
    <name evidence="3" type="ORF">PGLA1383_LOCUS51479</name>
</gene>
<reference evidence="3" key="1">
    <citation type="submission" date="2021-02" db="EMBL/GenBank/DDBJ databases">
        <authorList>
            <person name="Dougan E. K."/>
            <person name="Rhodes N."/>
            <person name="Thang M."/>
            <person name="Chan C."/>
        </authorList>
    </citation>
    <scope>NUCLEOTIDE SEQUENCE</scope>
</reference>
<feature type="compositionally biased region" description="Polar residues" evidence="2">
    <location>
        <begin position="49"/>
        <end position="60"/>
    </location>
</feature>
<evidence type="ECO:0000313" key="3">
    <source>
        <dbReference type="EMBL" id="CAE8635914.1"/>
    </source>
</evidence>
<proteinExistence type="inferred from homology"/>
<dbReference type="OrthoDB" id="439044at2759"/>
<feature type="compositionally biased region" description="Low complexity" evidence="2">
    <location>
        <begin position="188"/>
        <end position="208"/>
    </location>
</feature>
<feature type="region of interest" description="Disordered" evidence="2">
    <location>
        <begin position="45"/>
        <end position="64"/>
    </location>
</feature>
<protein>
    <submittedName>
        <fullName evidence="3">Uncharacterized protein</fullName>
    </submittedName>
</protein>
<feature type="compositionally biased region" description="Polar residues" evidence="2">
    <location>
        <begin position="331"/>
        <end position="355"/>
    </location>
</feature>